<organism evidence="1 2">
    <name type="scientific">Fraxinus pennsylvanica</name>
    <dbReference type="NCBI Taxonomy" id="56036"/>
    <lineage>
        <taxon>Eukaryota</taxon>
        <taxon>Viridiplantae</taxon>
        <taxon>Streptophyta</taxon>
        <taxon>Embryophyta</taxon>
        <taxon>Tracheophyta</taxon>
        <taxon>Spermatophyta</taxon>
        <taxon>Magnoliopsida</taxon>
        <taxon>eudicotyledons</taxon>
        <taxon>Gunneridae</taxon>
        <taxon>Pentapetalae</taxon>
        <taxon>asterids</taxon>
        <taxon>lamiids</taxon>
        <taxon>Lamiales</taxon>
        <taxon>Oleaceae</taxon>
        <taxon>Oleeae</taxon>
        <taxon>Fraxinus</taxon>
    </lineage>
</organism>
<accession>A0AAD1Z651</accession>
<dbReference type="Proteomes" id="UP000834106">
    <property type="component" value="Chromosome 5"/>
</dbReference>
<sequence>MEDEMNVASGWLGLFVGNWIHSKYLSSKYFGKLRLGSIGISSTRPNLPKYSGCAGVSMDLGLNSLDPIGLDSVPHLTRIIKNSNTRTSLTREKKQRVLDSLFALSLPDLEFHLKTTIEFLQASIIMEFVSHENLKDKNSGSTEKEVAEDV</sequence>
<protein>
    <submittedName>
        <fullName evidence="1">Uncharacterized protein</fullName>
    </submittedName>
</protein>
<keyword evidence="2" id="KW-1185">Reference proteome</keyword>
<dbReference type="AlphaFoldDB" id="A0AAD1Z651"/>
<proteinExistence type="predicted"/>
<gene>
    <name evidence="1" type="ORF">FPE_LOCUS8597</name>
</gene>
<evidence type="ECO:0000313" key="1">
    <source>
        <dbReference type="EMBL" id="CAI9761167.1"/>
    </source>
</evidence>
<reference evidence="1" key="1">
    <citation type="submission" date="2023-05" db="EMBL/GenBank/DDBJ databases">
        <authorList>
            <person name="Huff M."/>
        </authorList>
    </citation>
    <scope>NUCLEOTIDE SEQUENCE</scope>
</reference>
<evidence type="ECO:0000313" key="2">
    <source>
        <dbReference type="Proteomes" id="UP000834106"/>
    </source>
</evidence>
<dbReference type="EMBL" id="OU503040">
    <property type="protein sequence ID" value="CAI9761167.1"/>
    <property type="molecule type" value="Genomic_DNA"/>
</dbReference>
<name>A0AAD1Z651_9LAMI</name>